<dbReference type="EMBL" id="QGMY01000002">
    <property type="protein sequence ID" value="PWR73904.1"/>
    <property type="molecule type" value="Genomic_DNA"/>
</dbReference>
<name>A0A2V2N0M1_9EURY</name>
<sequence length="327" mass="36891">MGNYRFPVYCCLILLLCLGVAGNCTGDNPVSQKASNGSIYDSSSLISSQETNIQNDSEPIFEIKLVSPDLLKTILTNTGSRDQILKIGPGMTIGVSTPEVLYIRGDLQSDEYLLQMRNDTDIKDSIVQHLLAIVFGKDNANITLLQGDKDYMIWFDEGYTRDDVNTVLAFARTFNNLSTTTQFEDESVLKGELKNNYEEIPYHYYRIKITTRQFLDNYKKDKYKSASEELLKDNTGTLVGIIAPGYVYLWDGLEGQERRYYLIKSLLWNLGFHGETSADTDSFFYTKSNYRSNLSELDNEAIELLYGGRLSTGMNVTSIQAALDISL</sequence>
<evidence type="ECO:0000313" key="1">
    <source>
        <dbReference type="EMBL" id="PWR73904.1"/>
    </source>
</evidence>
<dbReference type="AlphaFoldDB" id="A0A2V2N0M1"/>
<reference evidence="1 2" key="1">
    <citation type="submission" date="2018-05" db="EMBL/GenBank/DDBJ databases">
        <title>Draft genome of Methanospirillum lacunae Ki8-1.</title>
        <authorList>
            <person name="Dueholm M.S."/>
            <person name="Nielsen P.H."/>
            <person name="Bakmann L.F."/>
            <person name="Otzen D.E."/>
        </authorList>
    </citation>
    <scope>NUCLEOTIDE SEQUENCE [LARGE SCALE GENOMIC DNA]</scope>
    <source>
        <strain evidence="1 2">Ki8-1</strain>
    </source>
</reference>
<comment type="caution">
    <text evidence="1">The sequence shown here is derived from an EMBL/GenBank/DDBJ whole genome shotgun (WGS) entry which is preliminary data.</text>
</comment>
<dbReference type="OrthoDB" id="116340at2157"/>
<dbReference type="GeneID" id="97549241"/>
<organism evidence="1 2">
    <name type="scientific">Methanospirillum lacunae</name>
    <dbReference type="NCBI Taxonomy" id="668570"/>
    <lineage>
        <taxon>Archaea</taxon>
        <taxon>Methanobacteriati</taxon>
        <taxon>Methanobacteriota</taxon>
        <taxon>Stenosarchaea group</taxon>
        <taxon>Methanomicrobia</taxon>
        <taxon>Methanomicrobiales</taxon>
        <taxon>Methanospirillaceae</taxon>
        <taxon>Methanospirillum</taxon>
    </lineage>
</organism>
<dbReference type="Proteomes" id="UP000245657">
    <property type="component" value="Unassembled WGS sequence"/>
</dbReference>
<dbReference type="RefSeq" id="WP_109967184.1">
    <property type="nucleotide sequence ID" value="NZ_CP176093.1"/>
</dbReference>
<proteinExistence type="predicted"/>
<protein>
    <submittedName>
        <fullName evidence="1">Uncharacterized protein</fullName>
    </submittedName>
</protein>
<evidence type="ECO:0000313" key="2">
    <source>
        <dbReference type="Proteomes" id="UP000245657"/>
    </source>
</evidence>
<keyword evidence="2" id="KW-1185">Reference proteome</keyword>
<accession>A0A2V2N0M1</accession>
<gene>
    <name evidence="1" type="ORF">DK846_01690</name>
</gene>